<dbReference type="EMBL" id="FTOP01000001">
    <property type="protein sequence ID" value="SIS50373.1"/>
    <property type="molecule type" value="Genomic_DNA"/>
</dbReference>
<dbReference type="AlphaFoldDB" id="A0A1N7JLZ4"/>
<keyword evidence="5 6" id="KW-0472">Membrane</keyword>
<dbReference type="GO" id="GO:0005886">
    <property type="term" value="C:plasma membrane"/>
    <property type="evidence" value="ECO:0007669"/>
    <property type="project" value="UniProtKB-SubCell"/>
</dbReference>
<comment type="subcellular location">
    <subcellularLocation>
        <location evidence="1">Cell membrane</location>
        <topology evidence="1">Multi-pass membrane protein</topology>
    </subcellularLocation>
</comment>
<evidence type="ECO:0000256" key="1">
    <source>
        <dbReference type="ARBA" id="ARBA00004651"/>
    </source>
</evidence>
<name>A0A1N7JLZ4_9BACT</name>
<dbReference type="InterPro" id="IPR027379">
    <property type="entry name" value="CLS_N"/>
</dbReference>
<evidence type="ECO:0000256" key="5">
    <source>
        <dbReference type="ARBA" id="ARBA00023136"/>
    </source>
</evidence>
<keyword evidence="4 6" id="KW-1133">Transmembrane helix</keyword>
<keyword evidence="2" id="KW-1003">Cell membrane</keyword>
<evidence type="ECO:0000313" key="8">
    <source>
        <dbReference type="EMBL" id="SIS50373.1"/>
    </source>
</evidence>
<keyword evidence="3 6" id="KW-0812">Transmembrane</keyword>
<organism evidence="8 9">
    <name type="scientific">Belliella pelovolcani</name>
    <dbReference type="NCBI Taxonomy" id="529505"/>
    <lineage>
        <taxon>Bacteria</taxon>
        <taxon>Pseudomonadati</taxon>
        <taxon>Bacteroidota</taxon>
        <taxon>Cytophagia</taxon>
        <taxon>Cytophagales</taxon>
        <taxon>Cyclobacteriaceae</taxon>
        <taxon>Belliella</taxon>
    </lineage>
</organism>
<evidence type="ECO:0000256" key="6">
    <source>
        <dbReference type="SAM" id="Phobius"/>
    </source>
</evidence>
<sequence>MSLMFVGGVSAGVFLLFGLLSFIFFVLWVVTIVNAVQSNFKDPNMKLIWVLIILFANFLGVILYWVIAPGQKRSDFNQFNHLK</sequence>
<feature type="transmembrane region" description="Helical" evidence="6">
    <location>
        <begin position="47"/>
        <end position="67"/>
    </location>
</feature>
<evidence type="ECO:0000313" key="9">
    <source>
        <dbReference type="Proteomes" id="UP000186026"/>
    </source>
</evidence>
<accession>A0A1N7JLZ4</accession>
<evidence type="ECO:0000259" key="7">
    <source>
        <dbReference type="Pfam" id="PF13396"/>
    </source>
</evidence>
<evidence type="ECO:0000256" key="3">
    <source>
        <dbReference type="ARBA" id="ARBA00022692"/>
    </source>
</evidence>
<proteinExistence type="predicted"/>
<dbReference type="Pfam" id="PF13396">
    <property type="entry name" value="PLDc_N"/>
    <property type="match status" value="1"/>
</dbReference>
<evidence type="ECO:0000256" key="2">
    <source>
        <dbReference type="ARBA" id="ARBA00022475"/>
    </source>
</evidence>
<dbReference type="RefSeq" id="WP_084565750.1">
    <property type="nucleotide sequence ID" value="NZ_FTOP01000001.1"/>
</dbReference>
<evidence type="ECO:0000256" key="4">
    <source>
        <dbReference type="ARBA" id="ARBA00022989"/>
    </source>
</evidence>
<gene>
    <name evidence="8" type="ORF">SAMN05421761_101133</name>
</gene>
<dbReference type="STRING" id="529505.SAMN05421761_101133"/>
<dbReference type="OrthoDB" id="1123412at2"/>
<reference evidence="9" key="1">
    <citation type="submission" date="2017-01" db="EMBL/GenBank/DDBJ databases">
        <authorList>
            <person name="Varghese N."/>
            <person name="Submissions S."/>
        </authorList>
    </citation>
    <scope>NUCLEOTIDE SEQUENCE [LARGE SCALE GENOMIC DNA]</scope>
    <source>
        <strain evidence="9">DSM 46698</strain>
    </source>
</reference>
<feature type="domain" description="Cardiolipin synthase N-terminal" evidence="7">
    <location>
        <begin position="26"/>
        <end position="67"/>
    </location>
</feature>
<keyword evidence="9" id="KW-1185">Reference proteome</keyword>
<protein>
    <submittedName>
        <fullName evidence="8">Phospholipase_D-nuclease N-terminal</fullName>
    </submittedName>
</protein>
<feature type="transmembrane region" description="Helical" evidence="6">
    <location>
        <begin position="12"/>
        <end position="35"/>
    </location>
</feature>
<dbReference type="Proteomes" id="UP000186026">
    <property type="component" value="Unassembled WGS sequence"/>
</dbReference>